<name>A0ABD2KL10_HETSC</name>
<protein>
    <recommendedName>
        <fullName evidence="3">YbjN domain-containing protein</fullName>
    </recommendedName>
</protein>
<dbReference type="Proteomes" id="UP001620645">
    <property type="component" value="Unassembled WGS sequence"/>
</dbReference>
<sequence length="158" mass="18655">MDDNFDMVSPPIGTIEETEQKTLYDFGGQLLRPLLPRNADHRRFSYFFEEGTQHFFMSDGADGRRCVISVRLENSAQRGAMRDYFRRNMYRFSHDYSCDFGFRALENAEWDIVILKVYRKEMSRHWDDLLGQVLYVINEFDKNITPADIQRAASDESN</sequence>
<comment type="caution">
    <text evidence="1">The sequence shown here is derived from an EMBL/GenBank/DDBJ whole genome shotgun (WGS) entry which is preliminary data.</text>
</comment>
<reference evidence="1 2" key="1">
    <citation type="submission" date="2024-10" db="EMBL/GenBank/DDBJ databases">
        <authorList>
            <person name="Kim D."/>
        </authorList>
    </citation>
    <scope>NUCLEOTIDE SEQUENCE [LARGE SCALE GENOMIC DNA]</scope>
    <source>
        <strain evidence="1">Taebaek</strain>
    </source>
</reference>
<accession>A0ABD2KL10</accession>
<keyword evidence="2" id="KW-1185">Reference proteome</keyword>
<dbReference type="AlphaFoldDB" id="A0ABD2KL10"/>
<organism evidence="1 2">
    <name type="scientific">Heterodera schachtii</name>
    <name type="common">Sugarbeet cyst nematode worm</name>
    <name type="synonym">Tylenchus schachtii</name>
    <dbReference type="NCBI Taxonomy" id="97005"/>
    <lineage>
        <taxon>Eukaryota</taxon>
        <taxon>Metazoa</taxon>
        <taxon>Ecdysozoa</taxon>
        <taxon>Nematoda</taxon>
        <taxon>Chromadorea</taxon>
        <taxon>Rhabditida</taxon>
        <taxon>Tylenchina</taxon>
        <taxon>Tylenchomorpha</taxon>
        <taxon>Tylenchoidea</taxon>
        <taxon>Heteroderidae</taxon>
        <taxon>Heteroderinae</taxon>
        <taxon>Heterodera</taxon>
    </lineage>
</organism>
<evidence type="ECO:0008006" key="3">
    <source>
        <dbReference type="Google" id="ProtNLM"/>
    </source>
</evidence>
<gene>
    <name evidence="1" type="ORF">niasHS_000271</name>
</gene>
<evidence type="ECO:0000313" key="1">
    <source>
        <dbReference type="EMBL" id="KAL3103635.1"/>
    </source>
</evidence>
<dbReference type="EMBL" id="JBICCN010000012">
    <property type="protein sequence ID" value="KAL3103635.1"/>
    <property type="molecule type" value="Genomic_DNA"/>
</dbReference>
<evidence type="ECO:0000313" key="2">
    <source>
        <dbReference type="Proteomes" id="UP001620645"/>
    </source>
</evidence>
<proteinExistence type="predicted"/>